<reference evidence="20" key="2">
    <citation type="submission" date="2023-03" db="EMBL/GenBank/DDBJ databases">
        <authorList>
            <consortium name="Wellcome Sanger Institute Data Sharing"/>
        </authorList>
    </citation>
    <scope>NUCLEOTIDE SEQUENCE [LARGE SCALE GENOMIC DNA]</scope>
</reference>
<dbReference type="Bgee" id="ENSACLG00000012705">
    <property type="expression patterns" value="Expressed in spleen"/>
</dbReference>
<dbReference type="InterPro" id="IPR015468">
    <property type="entry name" value="CD8_asu"/>
</dbReference>
<proteinExistence type="predicted"/>
<organism evidence="19 20">
    <name type="scientific">Astatotilapia calliptera</name>
    <name type="common">Eastern happy</name>
    <name type="synonym">Chromis callipterus</name>
    <dbReference type="NCBI Taxonomy" id="8154"/>
    <lineage>
        <taxon>Eukaryota</taxon>
        <taxon>Metazoa</taxon>
        <taxon>Chordata</taxon>
        <taxon>Craniata</taxon>
        <taxon>Vertebrata</taxon>
        <taxon>Euteleostomi</taxon>
        <taxon>Actinopterygii</taxon>
        <taxon>Neopterygii</taxon>
        <taxon>Teleostei</taxon>
        <taxon>Neoteleostei</taxon>
        <taxon>Acanthomorphata</taxon>
        <taxon>Ovalentaria</taxon>
        <taxon>Cichlomorphae</taxon>
        <taxon>Cichliformes</taxon>
        <taxon>Cichlidae</taxon>
        <taxon>African cichlids</taxon>
        <taxon>Pseudocrenilabrinae</taxon>
        <taxon>Haplochromini</taxon>
        <taxon>Astatotilapia</taxon>
    </lineage>
</organism>
<accession>A0A3P8PNL8</accession>
<evidence type="ECO:0000256" key="2">
    <source>
        <dbReference type="ARBA" id="ARBA00021525"/>
    </source>
</evidence>
<dbReference type="PANTHER" id="PTHR10441">
    <property type="entry name" value="CD8 ALPHA CHAIN"/>
    <property type="match status" value="1"/>
</dbReference>
<feature type="transmembrane region" description="Helical" evidence="16">
    <location>
        <begin position="169"/>
        <end position="192"/>
    </location>
</feature>
<keyword evidence="13" id="KW-0449">Lipoprotein</keyword>
<feature type="chain" id="PRO_5017956427" description="T-cell surface glycoprotein CD8 alpha chain" evidence="17">
    <location>
        <begin position="22"/>
        <end position="223"/>
    </location>
</feature>
<evidence type="ECO:0000256" key="8">
    <source>
        <dbReference type="ARBA" id="ARBA00023130"/>
    </source>
</evidence>
<keyword evidence="6" id="KW-0391">Immunity</keyword>
<reference evidence="19 20" key="1">
    <citation type="submission" date="2018-05" db="EMBL/GenBank/DDBJ databases">
        <authorList>
            <person name="Datahose"/>
        </authorList>
    </citation>
    <scope>NUCLEOTIDE SEQUENCE</scope>
</reference>
<dbReference type="Ensembl" id="ENSACLT00000019049.2">
    <property type="protein sequence ID" value="ENSACLP00000018612.1"/>
    <property type="gene ID" value="ENSACLG00000012705.2"/>
</dbReference>
<evidence type="ECO:0000256" key="9">
    <source>
        <dbReference type="ARBA" id="ARBA00023136"/>
    </source>
</evidence>
<evidence type="ECO:0000256" key="14">
    <source>
        <dbReference type="ARBA" id="ARBA00023319"/>
    </source>
</evidence>
<dbReference type="InterPro" id="IPR007110">
    <property type="entry name" value="Ig-like_dom"/>
</dbReference>
<feature type="signal peptide" evidence="17">
    <location>
        <begin position="1"/>
        <end position="21"/>
    </location>
</feature>
<dbReference type="GO" id="GO:0002250">
    <property type="term" value="P:adaptive immune response"/>
    <property type="evidence" value="ECO:0007669"/>
    <property type="project" value="UniProtKB-KW"/>
</dbReference>
<dbReference type="GO" id="GO:0005886">
    <property type="term" value="C:plasma membrane"/>
    <property type="evidence" value="ECO:0007669"/>
    <property type="project" value="UniProtKB-SubCell"/>
</dbReference>
<dbReference type="PROSITE" id="PS51257">
    <property type="entry name" value="PROKAR_LIPOPROTEIN"/>
    <property type="match status" value="1"/>
</dbReference>
<evidence type="ECO:0000259" key="18">
    <source>
        <dbReference type="PROSITE" id="PS50835"/>
    </source>
</evidence>
<keyword evidence="11" id="KW-1015">Disulfide bond</keyword>
<reference evidence="19" key="4">
    <citation type="submission" date="2025-09" db="UniProtKB">
        <authorList>
            <consortium name="Ensembl"/>
        </authorList>
    </citation>
    <scope>IDENTIFICATION</scope>
</reference>
<keyword evidence="7 16" id="KW-1133">Transmembrane helix</keyword>
<dbReference type="RefSeq" id="XP_026022230.1">
    <property type="nucleotide sequence ID" value="XM_026166445.1"/>
</dbReference>
<keyword evidence="20" id="KW-1185">Reference proteome</keyword>
<evidence type="ECO:0000256" key="7">
    <source>
        <dbReference type="ARBA" id="ARBA00022989"/>
    </source>
</evidence>
<dbReference type="Proteomes" id="UP000265100">
    <property type="component" value="Chromosome 5"/>
</dbReference>
<keyword evidence="8" id="KW-1064">Adaptive immunity</keyword>
<keyword evidence="3" id="KW-1003">Cell membrane</keyword>
<evidence type="ECO:0000256" key="10">
    <source>
        <dbReference type="ARBA" id="ARBA00023139"/>
    </source>
</evidence>
<feature type="domain" description="Ig-like" evidence="18">
    <location>
        <begin position="16"/>
        <end position="104"/>
    </location>
</feature>
<dbReference type="SMART" id="SM00409">
    <property type="entry name" value="IG"/>
    <property type="match status" value="1"/>
</dbReference>
<evidence type="ECO:0000256" key="3">
    <source>
        <dbReference type="ARBA" id="ARBA00022475"/>
    </source>
</evidence>
<evidence type="ECO:0000256" key="5">
    <source>
        <dbReference type="ARBA" id="ARBA00022729"/>
    </source>
</evidence>
<dbReference type="STRING" id="8154.ENSACLP00000018612"/>
<evidence type="ECO:0000256" key="16">
    <source>
        <dbReference type="SAM" id="Phobius"/>
    </source>
</evidence>
<dbReference type="CDD" id="cd00099">
    <property type="entry name" value="IgV"/>
    <property type="match status" value="1"/>
</dbReference>
<keyword evidence="4 16" id="KW-0812">Transmembrane</keyword>
<evidence type="ECO:0000256" key="6">
    <source>
        <dbReference type="ARBA" id="ARBA00022859"/>
    </source>
</evidence>
<protein>
    <recommendedName>
        <fullName evidence="2">T-cell surface glycoprotein CD8 alpha chain</fullName>
    </recommendedName>
</protein>
<evidence type="ECO:0000256" key="13">
    <source>
        <dbReference type="ARBA" id="ARBA00023288"/>
    </source>
</evidence>
<dbReference type="InterPro" id="IPR036179">
    <property type="entry name" value="Ig-like_dom_sf"/>
</dbReference>
<evidence type="ECO:0000256" key="17">
    <source>
        <dbReference type="SAM" id="SignalP"/>
    </source>
</evidence>
<dbReference type="GeneID" id="113021728"/>
<dbReference type="AlphaFoldDB" id="A0A3P8PNL8"/>
<keyword evidence="9 16" id="KW-0472">Membrane</keyword>
<dbReference type="InterPro" id="IPR013783">
    <property type="entry name" value="Ig-like_fold"/>
</dbReference>
<reference evidence="19" key="3">
    <citation type="submission" date="2025-08" db="UniProtKB">
        <authorList>
            <consortium name="Ensembl"/>
        </authorList>
    </citation>
    <scope>IDENTIFICATION</scope>
</reference>
<evidence type="ECO:0000256" key="11">
    <source>
        <dbReference type="ARBA" id="ARBA00023157"/>
    </source>
</evidence>
<dbReference type="SUPFAM" id="SSF48726">
    <property type="entry name" value="Immunoglobulin"/>
    <property type="match status" value="1"/>
</dbReference>
<keyword evidence="14" id="KW-0393">Immunoglobulin domain</keyword>
<dbReference type="OMA" id="MIVWFRV"/>
<dbReference type="PANTHER" id="PTHR10441:SF2">
    <property type="entry name" value="T-CELL SURFACE GLYCOPROTEIN CD8 ALPHA CHAIN"/>
    <property type="match status" value="1"/>
</dbReference>
<keyword evidence="12" id="KW-0325">Glycoprotein</keyword>
<evidence type="ECO:0000256" key="1">
    <source>
        <dbReference type="ARBA" id="ARBA00004251"/>
    </source>
</evidence>
<dbReference type="OrthoDB" id="9906515at2759"/>
<sequence>MDQKWLLILVIVVSCQKFTSGTFKDQRAKEGDKIDISCTAKDTPGASMIVWFRVLSNNMEFIGSFSKTGIEKALAKNFNELYTHANDRLSLKSFKKNDAGLYGCASLIQGNTLVFGDTTQISADKTEDKTEAPPTCTTKPSVPKIVTCDCEGKTVGEGESSSAFNCSPIMLGALSGGCGLFLLLLIVTILYCNRIRTRRCPHHHKRRPRTAPPAKEVMPGRYV</sequence>
<dbReference type="InterPro" id="IPR003599">
    <property type="entry name" value="Ig_sub"/>
</dbReference>
<evidence type="ECO:0000256" key="12">
    <source>
        <dbReference type="ARBA" id="ARBA00023180"/>
    </source>
</evidence>
<dbReference type="PROSITE" id="PS50835">
    <property type="entry name" value="IG_LIKE"/>
    <property type="match status" value="1"/>
</dbReference>
<dbReference type="GeneTree" id="ENSGT00510000050969"/>
<evidence type="ECO:0000313" key="19">
    <source>
        <dbReference type="Ensembl" id="ENSACLP00000018612.1"/>
    </source>
</evidence>
<evidence type="ECO:0000313" key="20">
    <source>
        <dbReference type="Proteomes" id="UP000265100"/>
    </source>
</evidence>
<dbReference type="CTD" id="925"/>
<name>A0A3P8PNL8_ASTCA</name>
<comment type="subcellular location">
    <subcellularLocation>
        <location evidence="1">Cell membrane</location>
        <topology evidence="1">Single-pass type I membrane protein</topology>
    </subcellularLocation>
</comment>
<keyword evidence="5 17" id="KW-0732">Signal</keyword>
<keyword evidence="10" id="KW-0564">Palmitate</keyword>
<evidence type="ECO:0000256" key="15">
    <source>
        <dbReference type="SAM" id="MobiDB-lite"/>
    </source>
</evidence>
<feature type="region of interest" description="Disordered" evidence="15">
    <location>
        <begin position="202"/>
        <end position="223"/>
    </location>
</feature>
<dbReference type="Gene3D" id="2.60.40.10">
    <property type="entry name" value="Immunoglobulins"/>
    <property type="match status" value="1"/>
</dbReference>
<evidence type="ECO:0000256" key="4">
    <source>
        <dbReference type="ARBA" id="ARBA00022692"/>
    </source>
</evidence>